<evidence type="ECO:0000313" key="2">
    <source>
        <dbReference type="EMBL" id="QWF69490.1"/>
    </source>
</evidence>
<name>A0A975MKH9_9GAMM</name>
<keyword evidence="1" id="KW-0812">Transmembrane</keyword>
<organism evidence="2 3">
    <name type="scientific">Methylomonas paludis</name>
    <dbReference type="NCBI Taxonomy" id="1173101"/>
    <lineage>
        <taxon>Bacteria</taxon>
        <taxon>Pseudomonadati</taxon>
        <taxon>Pseudomonadota</taxon>
        <taxon>Gammaproteobacteria</taxon>
        <taxon>Methylococcales</taxon>
        <taxon>Methylococcaceae</taxon>
        <taxon>Methylomonas</taxon>
    </lineage>
</organism>
<proteinExistence type="predicted"/>
<feature type="transmembrane region" description="Helical" evidence="1">
    <location>
        <begin position="12"/>
        <end position="42"/>
    </location>
</feature>
<keyword evidence="1" id="KW-1133">Transmembrane helix</keyword>
<keyword evidence="3" id="KW-1185">Reference proteome</keyword>
<gene>
    <name evidence="2" type="ORF">KEF85_08850</name>
</gene>
<evidence type="ECO:0000313" key="3">
    <source>
        <dbReference type="Proteomes" id="UP000676649"/>
    </source>
</evidence>
<evidence type="ECO:0000256" key="1">
    <source>
        <dbReference type="SAM" id="Phobius"/>
    </source>
</evidence>
<protein>
    <submittedName>
        <fullName evidence="2">Uncharacterized protein</fullName>
    </submittedName>
</protein>
<dbReference type="KEGG" id="mpad:KEF85_08850"/>
<dbReference type="RefSeq" id="WP_215579551.1">
    <property type="nucleotide sequence ID" value="NZ_CP073754.1"/>
</dbReference>
<sequence>MKKPFNWYRDVATGLLFTTGVFGFMSGEFIISTILFGAATIASNLDFGGSFKA</sequence>
<keyword evidence="1" id="KW-0472">Membrane</keyword>
<reference evidence="2" key="1">
    <citation type="submission" date="2021-04" db="EMBL/GenBank/DDBJ databases">
        <title>Draft genome sequence data of methanotrophic Methylovulum sp. strain S1L and Methylomonas sp. strain S2AM isolated from boreal lake water columns.</title>
        <authorList>
            <person name="Rissanen A.J."/>
            <person name="Mangayil R."/>
            <person name="Svenning M.M."/>
            <person name="Khanongnuch R."/>
        </authorList>
    </citation>
    <scope>NUCLEOTIDE SEQUENCE</scope>
    <source>
        <strain evidence="2">S2AM</strain>
    </source>
</reference>
<accession>A0A975MKH9</accession>
<dbReference type="Proteomes" id="UP000676649">
    <property type="component" value="Chromosome"/>
</dbReference>
<dbReference type="AlphaFoldDB" id="A0A975MKH9"/>
<dbReference type="EMBL" id="CP073754">
    <property type="protein sequence ID" value="QWF69490.1"/>
    <property type="molecule type" value="Genomic_DNA"/>
</dbReference>